<reference evidence="1 2" key="1">
    <citation type="journal article" date="2007" name="Proc. Natl. Acad. Sci. U.S.A.">
        <title>Genome and proteome of long-chain alkane degrading Geobacillus thermodenitrificans NG80-2 isolated from a deep-subsurface oil reservoir.</title>
        <authorList>
            <person name="Feng L."/>
            <person name="Wang W."/>
            <person name="Cheng J."/>
            <person name="Ren Y."/>
            <person name="Zhao G."/>
            <person name="Gao C."/>
            <person name="Tang Y."/>
            <person name="Liu X."/>
            <person name="Han W."/>
            <person name="Peng X."/>
            <person name="Liu R."/>
            <person name="Wang L."/>
        </authorList>
    </citation>
    <scope>NUCLEOTIDE SEQUENCE [LARGE SCALE GENOMIC DNA]</scope>
    <source>
        <strain evidence="1 2">NG80-2</strain>
    </source>
</reference>
<proteinExistence type="predicted"/>
<sequence>MSLDNRYLEVAESINKKIESMIKTMTKSVESIAKTLDAISKQITDSFKYLDFSWFDEIGKELEKVEDDIIQFKTIIVRLGYPPHEDMPVSDIRRIVADYNEFGEEYVKKYLDDLMFEIYDEKYLDDILLKWEQTKLLSSRISILRNVIKCHNQQMYNASIPTLLPQLEGIIVDAFQHKGELRGHHLGVYLNHLLIKPNEEESYSFEDAIHIYYMQHILVHFEHGKEIRSEVSRHAILHGGLTNYGSRENSLKLILLFDFLSDCVSKITEETTVAAKKEVQENNNNKRKTNKIMVSSIIRRTPRTPNGFPFRSFLFDFQLLRNHEQLHIRGAKRSCKISSQ</sequence>
<protein>
    <submittedName>
        <fullName evidence="1">Uncharacterized protein</fullName>
    </submittedName>
</protein>
<organism evidence="1 2">
    <name type="scientific">Geobacillus thermodenitrificans (strain NG80-2)</name>
    <dbReference type="NCBI Taxonomy" id="420246"/>
    <lineage>
        <taxon>Bacteria</taxon>
        <taxon>Bacillati</taxon>
        <taxon>Bacillota</taxon>
        <taxon>Bacilli</taxon>
        <taxon>Bacillales</taxon>
        <taxon>Anoxybacillaceae</taxon>
        <taxon>Geobacillus</taxon>
    </lineage>
</organism>
<dbReference type="eggNOG" id="ENOG5030J30">
    <property type="taxonomic scope" value="Bacteria"/>
</dbReference>
<dbReference type="EMBL" id="CP000557">
    <property type="protein sequence ID" value="ABO67420.1"/>
    <property type="molecule type" value="Genomic_DNA"/>
</dbReference>
<name>A4IQ16_GEOTN</name>
<evidence type="ECO:0000313" key="1">
    <source>
        <dbReference type="EMBL" id="ABO67420.1"/>
    </source>
</evidence>
<dbReference type="RefSeq" id="WP_011887660.1">
    <property type="nucleotide sequence ID" value="NC_009328.1"/>
</dbReference>
<evidence type="ECO:0000313" key="2">
    <source>
        <dbReference type="Proteomes" id="UP000001578"/>
    </source>
</evidence>
<dbReference type="KEGG" id="gtn:GTNG_2068"/>
<dbReference type="AlphaFoldDB" id="A4IQ16"/>
<dbReference type="Proteomes" id="UP000001578">
    <property type="component" value="Chromosome"/>
</dbReference>
<dbReference type="HOGENOM" id="CLU_815755_0_0_9"/>
<accession>A4IQ16</accession>
<gene>
    <name evidence="1" type="ordered locus">GTNG_2068</name>
</gene>